<evidence type="ECO:0008006" key="5">
    <source>
        <dbReference type="Google" id="ProtNLM"/>
    </source>
</evidence>
<dbReference type="Pfam" id="PF08238">
    <property type="entry name" value="Sel1"/>
    <property type="match status" value="11"/>
</dbReference>
<dbReference type="InterPro" id="IPR050767">
    <property type="entry name" value="Sel1_AlgK"/>
</dbReference>
<evidence type="ECO:0000313" key="4">
    <source>
        <dbReference type="Proteomes" id="UP000707451"/>
    </source>
</evidence>
<feature type="compositionally biased region" description="Polar residues" evidence="2">
    <location>
        <begin position="233"/>
        <end position="246"/>
    </location>
</feature>
<comment type="caution">
    <text evidence="3">The sequence shown here is derived from an EMBL/GenBank/DDBJ whole genome shotgun (WGS) entry which is preliminary data.</text>
</comment>
<dbReference type="Proteomes" id="UP000707451">
    <property type="component" value="Unassembled WGS sequence"/>
</dbReference>
<dbReference type="SUPFAM" id="SSF81901">
    <property type="entry name" value="HCP-like"/>
    <property type="match status" value="3"/>
</dbReference>
<dbReference type="SMART" id="SM00671">
    <property type="entry name" value="SEL1"/>
    <property type="match status" value="11"/>
</dbReference>
<dbReference type="EMBL" id="JAHRHY010000001">
    <property type="protein sequence ID" value="KAG9073384.1"/>
    <property type="molecule type" value="Genomic_DNA"/>
</dbReference>
<feature type="region of interest" description="Disordered" evidence="2">
    <location>
        <begin position="178"/>
        <end position="209"/>
    </location>
</feature>
<evidence type="ECO:0000256" key="2">
    <source>
        <dbReference type="SAM" id="MobiDB-lite"/>
    </source>
</evidence>
<dbReference type="PANTHER" id="PTHR11102:SF160">
    <property type="entry name" value="ERAD-ASSOCIATED E3 UBIQUITIN-PROTEIN LIGASE COMPONENT HRD3"/>
    <property type="match status" value="1"/>
</dbReference>
<reference evidence="3" key="1">
    <citation type="submission" date="2021-06" db="EMBL/GenBank/DDBJ databases">
        <title>Genome Sequence of Mortierella hyaline Strain SCG-10, a Cold-Adapted, Nitrate-Reducing Fungus Isolated from Soil in Minnesota, USA.</title>
        <authorList>
            <person name="Aldossari N."/>
        </authorList>
    </citation>
    <scope>NUCLEOTIDE SEQUENCE</scope>
    <source>
        <strain evidence="3">SCG-10</strain>
    </source>
</reference>
<dbReference type="Gene3D" id="1.25.40.10">
    <property type="entry name" value="Tetratricopeptide repeat domain"/>
    <property type="match status" value="4"/>
</dbReference>
<sequence length="692" mass="75394">MAAEQGHAQTQTSVGYMYQSGQAVAQDYAEAMRRYRRAADQEEAAAHNIGRLYLYGLGVTQDYTQAMEWFEKAADQGDGDVQEHHPPVQAIRPVCETGQTMAPANITHIVCHPDSSSSGKDVILWDDIKAAFGDVALVRSGSIVQAFLKGRDFKNLDPLRIAAVPGATLEVVIRGQPARTESAVQQTTSNRASLQELSRDALQETQKSARPSKYSYIRNPIPARPRRTLKTASTQQLSTTIGTPNTCDVPKVTPLSPPQPASEEPVSGSVADFISTMVTARSGCQDAQAGLGAMYMDGIGVSQDYKQAMEWLLKAAEQGSASAQCNIGIIYENGKGVPQDSYKAALWHAKAAEQEQRYAQHNLGCLYRDGRGVPKDEVKAAELFTKAAEQGHSDAQESIGVAYEKGRGVPQDHVKAAEWYLKSAEQGNSFSQHKLGTLYRLGHGLEQDHGHSLVWYRKAAEQGCTAAMCAIGYNYHYGHGVTQDYTQAMEWYIKAADLGSPAAQNNIASMYDDGQGVPQDYETAMDWFLKAAEQGLAAAQNSLGVMYQYGQGVLQDCSLAVEWYREAADQGHVDAQFNLGNMYEDGEGVEVDKTEAMMWYQKSAEQGNTNAKKRLQILINFTSLQFLVPFLDGIVKVRVSLRTTIKQAGFQTSQSALAGVGGHEEAAMENYNHTDNSATAPLSRGPQTVLGD</sequence>
<protein>
    <recommendedName>
        <fullName evidence="5">HCP-like protein</fullName>
    </recommendedName>
</protein>
<comment type="similarity">
    <text evidence="1">Belongs to the sel-1 family.</text>
</comment>
<organism evidence="3 4">
    <name type="scientific">Linnemannia hyalina</name>
    <dbReference type="NCBI Taxonomy" id="64524"/>
    <lineage>
        <taxon>Eukaryota</taxon>
        <taxon>Fungi</taxon>
        <taxon>Fungi incertae sedis</taxon>
        <taxon>Mucoromycota</taxon>
        <taxon>Mortierellomycotina</taxon>
        <taxon>Mortierellomycetes</taxon>
        <taxon>Mortierellales</taxon>
        <taxon>Mortierellaceae</taxon>
        <taxon>Linnemannia</taxon>
    </lineage>
</organism>
<evidence type="ECO:0000313" key="3">
    <source>
        <dbReference type="EMBL" id="KAG9073384.1"/>
    </source>
</evidence>
<feature type="compositionally biased region" description="Polar residues" evidence="2">
    <location>
        <begin position="182"/>
        <end position="196"/>
    </location>
</feature>
<dbReference type="AlphaFoldDB" id="A0A9P7Y4P9"/>
<dbReference type="PANTHER" id="PTHR11102">
    <property type="entry name" value="SEL-1-LIKE PROTEIN"/>
    <property type="match status" value="1"/>
</dbReference>
<dbReference type="OrthoDB" id="272077at2759"/>
<proteinExistence type="inferred from homology"/>
<dbReference type="InterPro" id="IPR006597">
    <property type="entry name" value="Sel1-like"/>
</dbReference>
<name>A0A9P7Y4P9_9FUNG</name>
<keyword evidence="4" id="KW-1185">Reference proteome</keyword>
<dbReference type="InterPro" id="IPR011990">
    <property type="entry name" value="TPR-like_helical_dom_sf"/>
</dbReference>
<evidence type="ECO:0000256" key="1">
    <source>
        <dbReference type="ARBA" id="ARBA00038101"/>
    </source>
</evidence>
<feature type="region of interest" description="Disordered" evidence="2">
    <location>
        <begin position="233"/>
        <end position="266"/>
    </location>
</feature>
<gene>
    <name evidence="3" type="ORF">KI688_001179</name>
</gene>
<accession>A0A9P7Y4P9</accession>